<name>A0A1M5VXX1_9BACT</name>
<sequence>MKRNPANTDNSEPDLKCITTQMQSAIHWIPWATCEARGNACLRNDVFCRNVLKDFSYRCYKSGLSLMNTGSRNILSGVSFE</sequence>
<keyword evidence="2" id="KW-1185">Reference proteome</keyword>
<dbReference type="Proteomes" id="UP000184212">
    <property type="component" value="Unassembled WGS sequence"/>
</dbReference>
<gene>
    <name evidence="1" type="ORF">SAMN04488109_5507</name>
</gene>
<accession>A0A1M5VXX1</accession>
<evidence type="ECO:0000313" key="2">
    <source>
        <dbReference type="Proteomes" id="UP000184212"/>
    </source>
</evidence>
<dbReference type="EMBL" id="FQWQ01000004">
    <property type="protein sequence ID" value="SHH80051.1"/>
    <property type="molecule type" value="Genomic_DNA"/>
</dbReference>
<protein>
    <submittedName>
        <fullName evidence="1">Uncharacterized protein</fullName>
    </submittedName>
</protein>
<dbReference type="AlphaFoldDB" id="A0A1M5VXX1"/>
<evidence type="ECO:0000313" key="1">
    <source>
        <dbReference type="EMBL" id="SHH80051.1"/>
    </source>
</evidence>
<proteinExistence type="predicted"/>
<organism evidence="1 2">
    <name type="scientific">Chryseolinea serpens</name>
    <dbReference type="NCBI Taxonomy" id="947013"/>
    <lineage>
        <taxon>Bacteria</taxon>
        <taxon>Pseudomonadati</taxon>
        <taxon>Bacteroidota</taxon>
        <taxon>Cytophagia</taxon>
        <taxon>Cytophagales</taxon>
        <taxon>Fulvivirgaceae</taxon>
        <taxon>Chryseolinea</taxon>
    </lineage>
</organism>
<reference evidence="1 2" key="1">
    <citation type="submission" date="2016-11" db="EMBL/GenBank/DDBJ databases">
        <authorList>
            <person name="Jaros S."/>
            <person name="Januszkiewicz K."/>
            <person name="Wedrychowicz H."/>
        </authorList>
    </citation>
    <scope>NUCLEOTIDE SEQUENCE [LARGE SCALE GENOMIC DNA]</scope>
    <source>
        <strain evidence="1 2">DSM 24574</strain>
    </source>
</reference>